<dbReference type="GO" id="GO:0003677">
    <property type="term" value="F:DNA binding"/>
    <property type="evidence" value="ECO:0007669"/>
    <property type="project" value="InterPro"/>
</dbReference>
<dbReference type="PANTHER" id="PTHR34475">
    <property type="match status" value="1"/>
</dbReference>
<proteinExistence type="predicted"/>
<dbReference type="PANTHER" id="PTHR34475:SF1">
    <property type="entry name" value="CYTOSKELETON PROTEIN RODZ"/>
    <property type="match status" value="1"/>
</dbReference>
<organism evidence="3 4">
    <name type="scientific">Planktothrix serta PCC 8927</name>
    <dbReference type="NCBI Taxonomy" id="671068"/>
    <lineage>
        <taxon>Bacteria</taxon>
        <taxon>Bacillati</taxon>
        <taxon>Cyanobacteriota</taxon>
        <taxon>Cyanophyceae</taxon>
        <taxon>Oscillatoriophycideae</taxon>
        <taxon>Oscillatoriales</taxon>
        <taxon>Microcoleaceae</taxon>
        <taxon>Planktothrix</taxon>
    </lineage>
</organism>
<feature type="domain" description="Cytoskeleton protein RodZ-like C-terminal" evidence="2">
    <location>
        <begin position="225"/>
        <end position="289"/>
    </location>
</feature>
<name>A0A7Z9BSE5_9CYAN</name>
<dbReference type="InterPro" id="IPR025194">
    <property type="entry name" value="RodZ-like_C"/>
</dbReference>
<evidence type="ECO:0000259" key="2">
    <source>
        <dbReference type="Pfam" id="PF13464"/>
    </source>
</evidence>
<dbReference type="EMBL" id="CZCU02000149">
    <property type="protein sequence ID" value="VXD21884.1"/>
    <property type="molecule type" value="Genomic_DNA"/>
</dbReference>
<comment type="caution">
    <text evidence="3">The sequence shown here is derived from an EMBL/GenBank/DDBJ whole genome shotgun (WGS) entry which is preliminary data.</text>
</comment>
<protein>
    <recommendedName>
        <fullName evidence="2">Cytoskeleton protein RodZ-like C-terminal domain-containing protein</fullName>
    </recommendedName>
</protein>
<reference evidence="3" key="1">
    <citation type="submission" date="2019-10" db="EMBL/GenBank/DDBJ databases">
        <authorList>
            <consortium name="Genoscope - CEA"/>
            <person name="William W."/>
        </authorList>
    </citation>
    <scope>NUCLEOTIDE SEQUENCE [LARGE SCALE GENOMIC DNA]</scope>
    <source>
        <strain evidence="3">BBR_PRJEB10992</strain>
    </source>
</reference>
<evidence type="ECO:0000313" key="4">
    <source>
        <dbReference type="Proteomes" id="UP000184550"/>
    </source>
</evidence>
<evidence type="ECO:0000313" key="3">
    <source>
        <dbReference type="EMBL" id="VXD21884.1"/>
    </source>
</evidence>
<dbReference type="InterPro" id="IPR050400">
    <property type="entry name" value="Bact_Cytoskel_RodZ"/>
</dbReference>
<sequence length="302" mass="33083">MKTDLFVLPFKVTKHPRQTLNSYDAERIQRLVEIGEQLRETRINHSLSLDMVSAYTRIRSHLLQALEEGRTEQLPEPVYTQGLIRRYADALGLNGAELANFFLPEPPQAGIKSKLSSLALPQLRPTHLYLTYILLIICAINGVSYLNKTTNFAGVSGEQVATPKPSEVNPQLRQAVVQSQTQPESRLLSSPLDTPTSTMTTTVEKASETKPSAKSTTEKTVEVGIVVKDASWVLIEVDGKTEFEGTLEGGTQRSWKAKDKVVVVAGNAGGVLVTVNNGEAKRLGEPGRVEEAVFKAEDLSKS</sequence>
<dbReference type="Pfam" id="PF13413">
    <property type="entry name" value="HTH_25"/>
    <property type="match status" value="1"/>
</dbReference>
<feature type="region of interest" description="Disordered" evidence="1">
    <location>
        <begin position="180"/>
        <end position="217"/>
    </location>
</feature>
<accession>A0A7Z9BSE5</accession>
<dbReference type="AlphaFoldDB" id="A0A7Z9BSE5"/>
<dbReference type="Pfam" id="PF13464">
    <property type="entry name" value="RodZ_C"/>
    <property type="match status" value="1"/>
</dbReference>
<gene>
    <name evidence="3" type="ORF">PL8927_720269</name>
</gene>
<dbReference type="Proteomes" id="UP000184550">
    <property type="component" value="Unassembled WGS sequence"/>
</dbReference>
<dbReference type="InterPro" id="IPR010982">
    <property type="entry name" value="Lambda_DNA-bd_dom_sf"/>
</dbReference>
<feature type="compositionally biased region" description="Low complexity" evidence="1">
    <location>
        <begin position="187"/>
        <end position="202"/>
    </location>
</feature>
<keyword evidence="4" id="KW-1185">Reference proteome</keyword>
<dbReference type="Gene3D" id="1.10.260.40">
    <property type="entry name" value="lambda repressor-like DNA-binding domains"/>
    <property type="match status" value="1"/>
</dbReference>
<dbReference type="RefSeq" id="WP_083624297.1">
    <property type="nucleotide sequence ID" value="NZ_LR734877.1"/>
</dbReference>
<dbReference type="OrthoDB" id="422634at2"/>
<evidence type="ECO:0000256" key="1">
    <source>
        <dbReference type="SAM" id="MobiDB-lite"/>
    </source>
</evidence>